<dbReference type="Proteomes" id="UP000320672">
    <property type="component" value="Chromosome"/>
</dbReference>
<evidence type="ECO:0000259" key="3">
    <source>
        <dbReference type="Pfam" id="PF06439"/>
    </source>
</evidence>
<keyword evidence="2" id="KW-0732">Signal</keyword>
<protein>
    <recommendedName>
        <fullName evidence="3">3-keto-alpha-glucoside-1,2-lyase/3-keto-2-hydroxy-glucal hydratase domain-containing protein</fullName>
    </recommendedName>
</protein>
<evidence type="ECO:0000256" key="2">
    <source>
        <dbReference type="SAM" id="SignalP"/>
    </source>
</evidence>
<dbReference type="AlphaFoldDB" id="A0A517MN45"/>
<feature type="signal peptide" evidence="2">
    <location>
        <begin position="1"/>
        <end position="23"/>
    </location>
</feature>
<keyword evidence="5" id="KW-1185">Reference proteome</keyword>
<organism evidence="4 5">
    <name type="scientific">Roseimaritima multifibrata</name>
    <dbReference type="NCBI Taxonomy" id="1930274"/>
    <lineage>
        <taxon>Bacteria</taxon>
        <taxon>Pseudomonadati</taxon>
        <taxon>Planctomycetota</taxon>
        <taxon>Planctomycetia</taxon>
        <taxon>Pirellulales</taxon>
        <taxon>Pirellulaceae</taxon>
        <taxon>Roseimaritima</taxon>
    </lineage>
</organism>
<dbReference type="GO" id="GO:0016787">
    <property type="term" value="F:hydrolase activity"/>
    <property type="evidence" value="ECO:0007669"/>
    <property type="project" value="InterPro"/>
</dbReference>
<feature type="chain" id="PRO_5022013373" description="3-keto-alpha-glucoside-1,2-lyase/3-keto-2-hydroxy-glucal hydratase domain-containing protein" evidence="2">
    <location>
        <begin position="24"/>
        <end position="264"/>
    </location>
</feature>
<feature type="region of interest" description="Disordered" evidence="1">
    <location>
        <begin position="241"/>
        <end position="264"/>
    </location>
</feature>
<reference evidence="4 5" key="1">
    <citation type="submission" date="2019-02" db="EMBL/GenBank/DDBJ databases">
        <title>Deep-cultivation of Planctomycetes and their phenomic and genomic characterization uncovers novel biology.</title>
        <authorList>
            <person name="Wiegand S."/>
            <person name="Jogler M."/>
            <person name="Boedeker C."/>
            <person name="Pinto D."/>
            <person name="Vollmers J."/>
            <person name="Rivas-Marin E."/>
            <person name="Kohn T."/>
            <person name="Peeters S.H."/>
            <person name="Heuer A."/>
            <person name="Rast P."/>
            <person name="Oberbeckmann S."/>
            <person name="Bunk B."/>
            <person name="Jeske O."/>
            <person name="Meyerdierks A."/>
            <person name="Storesund J.E."/>
            <person name="Kallscheuer N."/>
            <person name="Luecker S."/>
            <person name="Lage O.M."/>
            <person name="Pohl T."/>
            <person name="Merkel B.J."/>
            <person name="Hornburger P."/>
            <person name="Mueller R.-W."/>
            <person name="Bruemmer F."/>
            <person name="Labrenz M."/>
            <person name="Spormann A.M."/>
            <person name="Op den Camp H."/>
            <person name="Overmann J."/>
            <person name="Amann R."/>
            <person name="Jetten M.S.M."/>
            <person name="Mascher T."/>
            <person name="Medema M.H."/>
            <person name="Devos D.P."/>
            <person name="Kaster A.-K."/>
            <person name="Ovreas L."/>
            <person name="Rohde M."/>
            <person name="Galperin M.Y."/>
            <person name="Jogler C."/>
        </authorList>
    </citation>
    <scope>NUCLEOTIDE SEQUENCE [LARGE SCALE GENOMIC DNA]</scope>
    <source>
        <strain evidence="4 5">FF011L</strain>
    </source>
</reference>
<evidence type="ECO:0000256" key="1">
    <source>
        <dbReference type="SAM" id="MobiDB-lite"/>
    </source>
</evidence>
<accession>A0A517MN45</accession>
<dbReference type="EMBL" id="CP036262">
    <property type="protein sequence ID" value="QDS96300.1"/>
    <property type="molecule type" value="Genomic_DNA"/>
</dbReference>
<dbReference type="RefSeq" id="WP_145354467.1">
    <property type="nucleotide sequence ID" value="NZ_CP036262.1"/>
</dbReference>
<proteinExistence type="predicted"/>
<dbReference type="KEGG" id="rml:FF011L_51080"/>
<evidence type="ECO:0000313" key="4">
    <source>
        <dbReference type="EMBL" id="QDS96300.1"/>
    </source>
</evidence>
<dbReference type="Gene3D" id="2.60.120.560">
    <property type="entry name" value="Exo-inulinase, domain 1"/>
    <property type="match status" value="1"/>
</dbReference>
<sequence length="264" mass="29318" precursor="true">MNLPKYAFLTACCLSLTALPSLNGEEYLNGIKWEAPPIVDPGATNASPPSDAIVLFDGSNLSQWENGENWPVRDGIAFSGKGQIVSKESFGDCQLHVEWSAPTPAKGTGQDRGNSGIFMMGTYELQVLDSYENETYHDGQAGAIYKQTPPQVNAMRKPGEWNTYDIFWTAPRFAEDGSLESPAYITAIHNGVLIQNHFALKGDTPYHRPPAYNKHPEKGPIAIQDHGNPVRFRNIWIRETKPTVGTQEREPFLRDGDKETPIKE</sequence>
<feature type="domain" description="3-keto-alpha-glucoside-1,2-lyase/3-keto-2-hydroxy-glucal hydratase" evidence="3">
    <location>
        <begin position="52"/>
        <end position="238"/>
    </location>
</feature>
<evidence type="ECO:0000313" key="5">
    <source>
        <dbReference type="Proteomes" id="UP000320672"/>
    </source>
</evidence>
<dbReference type="OrthoDB" id="176168at2"/>
<name>A0A517MN45_9BACT</name>
<dbReference type="Pfam" id="PF06439">
    <property type="entry name" value="3keto-disac_hyd"/>
    <property type="match status" value="1"/>
</dbReference>
<gene>
    <name evidence="4" type="ORF">FF011L_51080</name>
</gene>
<dbReference type="InterPro" id="IPR010496">
    <property type="entry name" value="AL/BT2_dom"/>
</dbReference>